<comment type="caution">
    <text evidence="4">The sequence shown here is derived from an EMBL/GenBank/DDBJ whole genome shotgun (WGS) entry which is preliminary data.</text>
</comment>
<dbReference type="GO" id="GO:0016020">
    <property type="term" value="C:membrane"/>
    <property type="evidence" value="ECO:0007669"/>
    <property type="project" value="UniProtKB-SubCell"/>
</dbReference>
<proteinExistence type="predicted"/>
<keyword evidence="3" id="KW-0472">Membrane</keyword>
<comment type="subcellular location">
    <subcellularLocation>
        <location evidence="1">Membrane</location>
    </subcellularLocation>
</comment>
<evidence type="ECO:0000313" key="5">
    <source>
        <dbReference type="Proteomes" id="UP001344447"/>
    </source>
</evidence>
<sequence>MKDSDVNGKKVTKDEIRTIESAVMTIGGGELYSFFKISNYSNNDDITKAFNEFKKINNEDSVSSIEICYKVLSDSRLRSIYDSNFYNDLIQQQKKNINHHLNKQKNHIEIIKSDKNIEFVLLKAISIPLYTLSTILNANVSNNNGGFNFLINSHKELVKLIWKESGIIGFYRGAIFKLISYPFQKVLVNNQLSQLLDQFFYNNSYIKPFIYKSISEFPSTLFSDYITLSFSVTLVEQIKSLFLNGKLISIHYGSGSGNGSISIKKLVYSIGSSIILLSTRRLVLNLIKNIETKLIEGRKENPNSSLWEYGEIIYCNPIIKCLLTTLLVNPLEVLRLQSTFSYLKYSNTLNFLNPIQMIINLIKNQNSKNYFNGAPSLYLYLLISNFLKKFNNNNNNNNNDIHSLM</sequence>
<accession>A0AAN7U1V8</accession>
<dbReference type="SUPFAM" id="SSF46565">
    <property type="entry name" value="Chaperone J-domain"/>
    <property type="match status" value="1"/>
</dbReference>
<keyword evidence="5" id="KW-1185">Reference proteome</keyword>
<name>A0AAN7U1V8_9MYCE</name>
<dbReference type="InterPro" id="IPR036869">
    <property type="entry name" value="J_dom_sf"/>
</dbReference>
<evidence type="ECO:0008006" key="6">
    <source>
        <dbReference type="Google" id="ProtNLM"/>
    </source>
</evidence>
<dbReference type="Proteomes" id="UP001344447">
    <property type="component" value="Unassembled WGS sequence"/>
</dbReference>
<gene>
    <name evidence="4" type="ORF">RB653_009341</name>
</gene>
<evidence type="ECO:0000256" key="3">
    <source>
        <dbReference type="ARBA" id="ARBA00023136"/>
    </source>
</evidence>
<reference evidence="4 5" key="1">
    <citation type="submission" date="2023-11" db="EMBL/GenBank/DDBJ databases">
        <title>Dfirmibasis_genome.</title>
        <authorList>
            <person name="Edelbroek B."/>
            <person name="Kjellin J."/>
            <person name="Jerlstrom-Hultqvist J."/>
            <person name="Soderbom F."/>
        </authorList>
    </citation>
    <scope>NUCLEOTIDE SEQUENCE [LARGE SCALE GENOMIC DNA]</scope>
    <source>
        <strain evidence="4 5">TNS-C-14</strain>
    </source>
</reference>
<keyword evidence="2" id="KW-0812">Transmembrane</keyword>
<evidence type="ECO:0000313" key="4">
    <source>
        <dbReference type="EMBL" id="KAK5579656.1"/>
    </source>
</evidence>
<protein>
    <recommendedName>
        <fullName evidence="6">J domain-containing protein</fullName>
    </recommendedName>
</protein>
<organism evidence="4 5">
    <name type="scientific">Dictyostelium firmibasis</name>
    <dbReference type="NCBI Taxonomy" id="79012"/>
    <lineage>
        <taxon>Eukaryota</taxon>
        <taxon>Amoebozoa</taxon>
        <taxon>Evosea</taxon>
        <taxon>Eumycetozoa</taxon>
        <taxon>Dictyostelia</taxon>
        <taxon>Dictyosteliales</taxon>
        <taxon>Dictyosteliaceae</taxon>
        <taxon>Dictyostelium</taxon>
    </lineage>
</organism>
<dbReference type="AlphaFoldDB" id="A0AAN7U1V8"/>
<dbReference type="EMBL" id="JAVFKY010000003">
    <property type="protein sequence ID" value="KAK5579656.1"/>
    <property type="molecule type" value="Genomic_DNA"/>
</dbReference>
<evidence type="ECO:0000256" key="2">
    <source>
        <dbReference type="ARBA" id="ARBA00022692"/>
    </source>
</evidence>
<evidence type="ECO:0000256" key="1">
    <source>
        <dbReference type="ARBA" id="ARBA00004370"/>
    </source>
</evidence>
<dbReference type="SUPFAM" id="SSF103506">
    <property type="entry name" value="Mitochondrial carrier"/>
    <property type="match status" value="1"/>
</dbReference>
<dbReference type="InterPro" id="IPR023395">
    <property type="entry name" value="MCP_dom_sf"/>
</dbReference>